<keyword evidence="2" id="KW-0106">Calcium</keyword>
<dbReference type="PANTHER" id="PTHR46788:SF1">
    <property type="entry name" value="EF-HAND CALCIUM-BINDING DOMAIN-CONTAINING PROTEIN 5"/>
    <property type="match status" value="1"/>
</dbReference>
<dbReference type="Gene3D" id="3.30.450.40">
    <property type="match status" value="1"/>
</dbReference>
<dbReference type="InterPro" id="IPR029016">
    <property type="entry name" value="GAF-like_dom_sf"/>
</dbReference>
<dbReference type="SUPFAM" id="SSF55781">
    <property type="entry name" value="GAF domain-like"/>
    <property type="match status" value="1"/>
</dbReference>
<dbReference type="Gene3D" id="1.10.238.10">
    <property type="entry name" value="EF-hand"/>
    <property type="match status" value="1"/>
</dbReference>
<dbReference type="SUPFAM" id="SSF47473">
    <property type="entry name" value="EF-hand"/>
    <property type="match status" value="1"/>
</dbReference>
<dbReference type="PANTHER" id="PTHR46788">
    <property type="entry name" value="EF-HAND CALCIUM-BINDING DOMAIN-CONTAINING PROTEIN 5"/>
    <property type="match status" value="1"/>
</dbReference>
<dbReference type="InterPro" id="IPR002048">
    <property type="entry name" value="EF_hand_dom"/>
</dbReference>
<evidence type="ECO:0000313" key="4">
    <source>
        <dbReference type="EMBL" id="PIO27416.1"/>
    </source>
</evidence>
<accession>A0A2G9RHM7</accession>
<dbReference type="GO" id="GO:0005509">
    <property type="term" value="F:calcium ion binding"/>
    <property type="evidence" value="ECO:0007669"/>
    <property type="project" value="InterPro"/>
</dbReference>
<evidence type="ECO:0000256" key="1">
    <source>
        <dbReference type="ARBA" id="ARBA00022723"/>
    </source>
</evidence>
<proteinExistence type="predicted"/>
<reference evidence="5" key="1">
    <citation type="journal article" date="2017" name="Nat. Commun.">
        <title>The North American bullfrog draft genome provides insight into hormonal regulation of long noncoding RNA.</title>
        <authorList>
            <person name="Hammond S.A."/>
            <person name="Warren R.L."/>
            <person name="Vandervalk B.P."/>
            <person name="Kucuk E."/>
            <person name="Khan H."/>
            <person name="Gibb E.A."/>
            <person name="Pandoh P."/>
            <person name="Kirk H."/>
            <person name="Zhao Y."/>
            <person name="Jones M."/>
            <person name="Mungall A.J."/>
            <person name="Coope R."/>
            <person name="Pleasance S."/>
            <person name="Moore R.A."/>
            <person name="Holt R.A."/>
            <person name="Round J.M."/>
            <person name="Ohora S."/>
            <person name="Walle B.V."/>
            <person name="Veldhoen N."/>
            <person name="Helbing C.C."/>
            <person name="Birol I."/>
        </authorList>
    </citation>
    <scope>NUCLEOTIDE SEQUENCE [LARGE SCALE GENOMIC DNA]</scope>
</reference>
<keyword evidence="5" id="KW-1185">Reference proteome</keyword>
<evidence type="ECO:0000313" key="5">
    <source>
        <dbReference type="Proteomes" id="UP000228934"/>
    </source>
</evidence>
<feature type="non-terminal residue" evidence="4">
    <location>
        <position position="1"/>
    </location>
</feature>
<evidence type="ECO:0000259" key="3">
    <source>
        <dbReference type="PROSITE" id="PS50222"/>
    </source>
</evidence>
<dbReference type="PROSITE" id="PS50222">
    <property type="entry name" value="EF_HAND_2"/>
    <property type="match status" value="1"/>
</dbReference>
<dbReference type="InterPro" id="IPR018247">
    <property type="entry name" value="EF_Hand_1_Ca_BS"/>
</dbReference>
<evidence type="ECO:0000256" key="2">
    <source>
        <dbReference type="ARBA" id="ARBA00022837"/>
    </source>
</evidence>
<keyword evidence="1" id="KW-0479">Metal-binding</keyword>
<sequence>LYNIISDINTRAPSRIPSAFNGKALNLPQFVQLMETFVGDAPLAAVEKVTSFMQKEYVETEEERIALLAKVHQDALLARQKLVLQALFEKWDNDGSGFLELEEVDGVLTKYKEGMESEAMAKGRENLNSSKSQEGSRKLSASEFTRYILGVIHELPGPEEEVFEYVIEFLTSSVERTQADKLRGASRRKWLQHIQTVAETSGGRLDSVYKAVFQALYKDAEAHGNNKKISANIGLLEQNSPGERWNEVLRYVACTSEDALYVLNKTLNRDMKGVSFAAVDSGIPQHVPRVQYHGNIQFWNKDRLEEDRKGSLIVLPLIDAQQRVFGTLSIDTLREPRDRNIFLSHEISFYQVCRNDIY</sequence>
<dbReference type="EMBL" id="KV940126">
    <property type="protein sequence ID" value="PIO27416.1"/>
    <property type="molecule type" value="Genomic_DNA"/>
</dbReference>
<feature type="domain" description="EF-hand" evidence="3">
    <location>
        <begin position="79"/>
        <end position="114"/>
    </location>
</feature>
<dbReference type="Proteomes" id="UP000228934">
    <property type="component" value="Unassembled WGS sequence"/>
</dbReference>
<gene>
    <name evidence="4" type="ORF">AB205_0065730</name>
</gene>
<dbReference type="AlphaFoldDB" id="A0A2G9RHM7"/>
<protein>
    <recommendedName>
        <fullName evidence="3">EF-hand domain-containing protein</fullName>
    </recommendedName>
</protein>
<dbReference type="InterPro" id="IPR011992">
    <property type="entry name" value="EF-hand-dom_pair"/>
</dbReference>
<organism evidence="4 5">
    <name type="scientific">Aquarana catesbeiana</name>
    <name type="common">American bullfrog</name>
    <name type="synonym">Rana catesbeiana</name>
    <dbReference type="NCBI Taxonomy" id="8400"/>
    <lineage>
        <taxon>Eukaryota</taxon>
        <taxon>Metazoa</taxon>
        <taxon>Chordata</taxon>
        <taxon>Craniata</taxon>
        <taxon>Vertebrata</taxon>
        <taxon>Euteleostomi</taxon>
        <taxon>Amphibia</taxon>
        <taxon>Batrachia</taxon>
        <taxon>Anura</taxon>
        <taxon>Neobatrachia</taxon>
        <taxon>Ranoidea</taxon>
        <taxon>Ranidae</taxon>
        <taxon>Aquarana</taxon>
    </lineage>
</organism>
<name>A0A2G9RHM7_AQUCT</name>
<dbReference type="PROSITE" id="PS00018">
    <property type="entry name" value="EF_HAND_1"/>
    <property type="match status" value="1"/>
</dbReference>
<dbReference type="OrthoDB" id="199400at2759"/>